<dbReference type="PANTHER" id="PTHR48075:SF5">
    <property type="entry name" value="3-HYDROXYBUTYRYL-COA DEHYDROGENASE"/>
    <property type="match status" value="1"/>
</dbReference>
<accession>A0ABW9EQS4</accession>
<dbReference type="Proteomes" id="UP001629392">
    <property type="component" value="Unassembled WGS sequence"/>
</dbReference>
<dbReference type="RefSeq" id="WP_408157330.1">
    <property type="nucleotide sequence ID" value="NZ_JAQQCL010000042.1"/>
</dbReference>
<proteinExistence type="predicted"/>
<dbReference type="Gene3D" id="1.10.1040.50">
    <property type="match status" value="1"/>
</dbReference>
<protein>
    <submittedName>
        <fullName evidence="2">3-hydroxyacyl-CoA dehydrogenase family protein</fullName>
    </submittedName>
</protein>
<dbReference type="PANTHER" id="PTHR48075">
    <property type="entry name" value="3-HYDROXYACYL-COA DEHYDROGENASE FAMILY PROTEIN"/>
    <property type="match status" value="1"/>
</dbReference>
<dbReference type="EMBL" id="JAQQCL010000042">
    <property type="protein sequence ID" value="MFM0721287.1"/>
    <property type="molecule type" value="Genomic_DNA"/>
</dbReference>
<feature type="domain" description="3-hydroxyacyl-CoA dehydrogenase C-terminal" evidence="1">
    <location>
        <begin position="138"/>
        <end position="210"/>
    </location>
</feature>
<gene>
    <name evidence="2" type="ORF">PQQ73_33825</name>
</gene>
<comment type="caution">
    <text evidence="2">The sequence shown here is derived from an EMBL/GenBank/DDBJ whole genome shotgun (WGS) entry which is preliminary data.</text>
</comment>
<dbReference type="InterPro" id="IPR006108">
    <property type="entry name" value="3HC_DH_C"/>
</dbReference>
<sequence>MNYSIKRTGDSRSFPDQHAFVDGASAQGDCLVYLGDDAGKQFVRDGETPQSGAIVAIELKDECLGVYTESTGTTPEAREAVKRVFGFARFQLGNAAPTQLVEIVTPRDYDETALKKLKSCFENAGLVVAVCNDFPGRIVNRLVRPYYNAVLRRYDEKLATAEDLDTTLKMGLGYPEGPLALLSRTGLAEHADTSLALYEQLGDPSYLPARSAMNALRARNHHK</sequence>
<dbReference type="SUPFAM" id="SSF48179">
    <property type="entry name" value="6-phosphogluconate dehydrogenase C-terminal domain-like"/>
    <property type="match status" value="1"/>
</dbReference>
<evidence type="ECO:0000259" key="1">
    <source>
        <dbReference type="Pfam" id="PF00725"/>
    </source>
</evidence>
<dbReference type="Pfam" id="PF00725">
    <property type="entry name" value="3HCDH"/>
    <property type="match status" value="1"/>
</dbReference>
<reference evidence="2 3" key="1">
    <citation type="journal article" date="2024" name="Chem. Sci.">
        <title>Discovery of megapolipeptins by genome mining of a Burkholderiales bacteria collection.</title>
        <authorList>
            <person name="Paulo B.S."/>
            <person name="Recchia M.J.J."/>
            <person name="Lee S."/>
            <person name="Fergusson C.H."/>
            <person name="Romanowski S.B."/>
            <person name="Hernandez A."/>
            <person name="Krull N."/>
            <person name="Liu D.Y."/>
            <person name="Cavanagh H."/>
            <person name="Bos A."/>
            <person name="Gray C.A."/>
            <person name="Murphy B.T."/>
            <person name="Linington R.G."/>
            <person name="Eustaquio A.S."/>
        </authorList>
    </citation>
    <scope>NUCLEOTIDE SEQUENCE [LARGE SCALE GENOMIC DNA]</scope>
    <source>
        <strain evidence="2 3">RL17-350-BIC-E</strain>
    </source>
</reference>
<organism evidence="2 3">
    <name type="scientific">Paraburkholderia strydomiana</name>
    <dbReference type="NCBI Taxonomy" id="1245417"/>
    <lineage>
        <taxon>Bacteria</taxon>
        <taxon>Pseudomonadati</taxon>
        <taxon>Pseudomonadota</taxon>
        <taxon>Betaproteobacteria</taxon>
        <taxon>Burkholderiales</taxon>
        <taxon>Burkholderiaceae</taxon>
        <taxon>Paraburkholderia</taxon>
    </lineage>
</organism>
<keyword evidence="3" id="KW-1185">Reference proteome</keyword>
<name>A0ABW9EQS4_9BURK</name>
<evidence type="ECO:0000313" key="3">
    <source>
        <dbReference type="Proteomes" id="UP001629392"/>
    </source>
</evidence>
<dbReference type="InterPro" id="IPR008927">
    <property type="entry name" value="6-PGluconate_DH-like_C_sf"/>
</dbReference>
<evidence type="ECO:0000313" key="2">
    <source>
        <dbReference type="EMBL" id="MFM0721287.1"/>
    </source>
</evidence>